<feature type="transmembrane region" description="Helical" evidence="1">
    <location>
        <begin position="392"/>
        <end position="413"/>
    </location>
</feature>
<keyword evidence="1" id="KW-1133">Transmembrane helix</keyword>
<name>A0A023DXZ7_9PROT</name>
<feature type="transmembrane region" description="Helical" evidence="1">
    <location>
        <begin position="229"/>
        <end position="254"/>
    </location>
</feature>
<feature type="transmembrane region" description="Helical" evidence="1">
    <location>
        <begin position="21"/>
        <end position="48"/>
    </location>
</feature>
<evidence type="ECO:0000256" key="1">
    <source>
        <dbReference type="SAM" id="Phobius"/>
    </source>
</evidence>
<comment type="caution">
    <text evidence="2">The sequence shown here is derived from an EMBL/GenBank/DDBJ whole genome shotgun (WGS) entry which is preliminary data.</text>
</comment>
<keyword evidence="3" id="KW-1185">Reference proteome</keyword>
<accession>A0A023DXZ7</accession>
<feature type="transmembrane region" description="Helical" evidence="1">
    <location>
        <begin position="170"/>
        <end position="195"/>
    </location>
</feature>
<feature type="transmembrane region" description="Helical" evidence="1">
    <location>
        <begin position="320"/>
        <end position="343"/>
    </location>
</feature>
<dbReference type="RefSeq" id="WP_006289975.1">
    <property type="nucleotide sequence ID" value="NZ_BAUP01000084.1"/>
</dbReference>
<keyword evidence="1" id="KW-0812">Transmembrane</keyword>
<feature type="transmembrane region" description="Helical" evidence="1">
    <location>
        <begin position="363"/>
        <end position="385"/>
    </location>
</feature>
<evidence type="ECO:0000313" key="2">
    <source>
        <dbReference type="EMBL" id="GAJ46328.1"/>
    </source>
</evidence>
<dbReference type="OrthoDB" id="8478180at2"/>
<dbReference type="EMBL" id="BAUP01000084">
    <property type="protein sequence ID" value="GAJ46328.1"/>
    <property type="molecule type" value="Genomic_DNA"/>
</dbReference>
<feature type="transmembrane region" description="Helical" evidence="1">
    <location>
        <begin position="201"/>
        <end position="217"/>
    </location>
</feature>
<gene>
    <name evidence="2" type="ORF">HE1_00659</name>
</gene>
<feature type="transmembrane region" description="Helical" evidence="1">
    <location>
        <begin position="266"/>
        <end position="288"/>
    </location>
</feature>
<feature type="transmembrane region" description="Helical" evidence="1">
    <location>
        <begin position="419"/>
        <end position="438"/>
    </location>
</feature>
<dbReference type="STRING" id="1427503.HE1_00659"/>
<dbReference type="AlphaFoldDB" id="A0A023DXZ7"/>
<proteinExistence type="predicted"/>
<feature type="transmembrane region" description="Helical" evidence="1">
    <location>
        <begin position="103"/>
        <end position="122"/>
    </location>
</feature>
<sequence>MIFKKISALTWKDRLHLTLGSLGYLATLIFPQLTFTSLVSALGIFLFFHSFSFEKGGGVFLLFLGIWALDVLGYGTLIFHVGRVVGMIIPIHKCFSKESLSTKILWLGFALVFLSYIDGLYIQNPAPYWFLKSLIFPLSFSLCVLNWRKILAWSLKTGCHLLNFFSKNEILLLFLLSFCIVFFINFLEIGTFIFGLNAKHRIMYLSMVTMPFFWWLIDNNYKKDAFWIFGFLIFLNGYFQCRLGIIAIFFAVALRHLFLFYPKTTVWLSQCIWNIAAGSVTLIFQWIIQLKIIKKIATLNTSFYERLVFWRHFNETSDQVFWFGMGIGKFFQILLSAISYQNIEGVINTVPCHTHCLWLDLKLCFGCSGIIVSSVLLAAIGVKILDAYLRPFSSVTFGLCVYLLIIYITFFGIFSHFFVLSWVGFSWIVGKIFYCSTWNKSFRIEK</sequence>
<feature type="transmembrane region" description="Helical" evidence="1">
    <location>
        <begin position="60"/>
        <end position="82"/>
    </location>
</feature>
<feature type="transmembrane region" description="Helical" evidence="1">
    <location>
        <begin position="128"/>
        <end position="147"/>
    </location>
</feature>
<protein>
    <submittedName>
        <fullName evidence="2">Uncharacterized protein</fullName>
    </submittedName>
</protein>
<evidence type="ECO:0000313" key="3">
    <source>
        <dbReference type="Proteomes" id="UP000024842"/>
    </source>
</evidence>
<reference evidence="2 3" key="1">
    <citation type="journal article" date="2014" name="FEMS Microbiol. Lett.">
        <title>Draft genome sequences of three Holospora species (Holospora obtusa, Holospora undulata, and Holospora elegans), endonuclear symbiotic bacteria of the ciliate Paramecium caudatum.</title>
        <authorList>
            <person name="Dohra H."/>
            <person name="Tanaka K."/>
            <person name="Suzuki T."/>
            <person name="Fujishima M."/>
            <person name="Suzuki H."/>
        </authorList>
    </citation>
    <scope>NUCLEOTIDE SEQUENCE [LARGE SCALE GENOMIC DNA]</scope>
    <source>
        <strain evidence="2 3">E1</strain>
    </source>
</reference>
<dbReference type="Proteomes" id="UP000024842">
    <property type="component" value="Unassembled WGS sequence"/>
</dbReference>
<keyword evidence="1" id="KW-0472">Membrane</keyword>
<organism evidence="2 3">
    <name type="scientific">Holospora elegans E1</name>
    <dbReference type="NCBI Taxonomy" id="1427503"/>
    <lineage>
        <taxon>Bacteria</taxon>
        <taxon>Pseudomonadati</taxon>
        <taxon>Pseudomonadota</taxon>
        <taxon>Alphaproteobacteria</taxon>
        <taxon>Holosporales</taxon>
        <taxon>Holosporaceae</taxon>
        <taxon>Holospora</taxon>
    </lineage>
</organism>